<evidence type="ECO:0000259" key="11">
    <source>
        <dbReference type="Pfam" id="PF06248"/>
    </source>
</evidence>
<feature type="domain" description="Centromere/kinetochore protein zw10 N-terminal" evidence="11">
    <location>
        <begin position="15"/>
        <end position="104"/>
    </location>
</feature>
<dbReference type="GO" id="GO:0006888">
    <property type="term" value="P:endoplasmic reticulum to Golgi vesicle-mediated transport"/>
    <property type="evidence" value="ECO:0007669"/>
    <property type="project" value="TreeGrafter"/>
</dbReference>
<keyword evidence="5" id="KW-0963">Cytoplasm</keyword>
<feature type="domain" description="Centromere/kinetochore protein zw10 middle" evidence="12">
    <location>
        <begin position="178"/>
        <end position="372"/>
    </location>
</feature>
<name>A0A6V7GYE8_9HYME</name>
<dbReference type="InterPro" id="IPR048344">
    <property type="entry name" value="Zw10_middle"/>
</dbReference>
<evidence type="ECO:0000256" key="7">
    <source>
        <dbReference type="ARBA" id="ARBA00022776"/>
    </source>
</evidence>
<evidence type="ECO:0000256" key="5">
    <source>
        <dbReference type="ARBA" id="ARBA00022490"/>
    </source>
</evidence>
<protein>
    <submittedName>
        <fullName evidence="15">Uncharacterized protein</fullName>
    </submittedName>
</protein>
<dbReference type="GO" id="GO:0051301">
    <property type="term" value="P:cell division"/>
    <property type="evidence" value="ECO:0007669"/>
    <property type="project" value="UniProtKB-KW"/>
</dbReference>
<dbReference type="AlphaFoldDB" id="A0A6V7GYE8"/>
<dbReference type="GO" id="GO:0007094">
    <property type="term" value="P:mitotic spindle assembly checkpoint signaling"/>
    <property type="evidence" value="ECO:0007669"/>
    <property type="project" value="TreeGrafter"/>
</dbReference>
<evidence type="ECO:0000256" key="10">
    <source>
        <dbReference type="ARBA" id="ARBA00023328"/>
    </source>
</evidence>
<dbReference type="Gene3D" id="1.10.357.150">
    <property type="match status" value="1"/>
</dbReference>
<dbReference type="InterPro" id="IPR009361">
    <property type="entry name" value="Zw10_N"/>
</dbReference>
<dbReference type="Proteomes" id="UP000752696">
    <property type="component" value="Unassembled WGS sequence"/>
</dbReference>
<evidence type="ECO:0000256" key="8">
    <source>
        <dbReference type="ARBA" id="ARBA00022838"/>
    </source>
</evidence>
<dbReference type="Pfam" id="PF06248">
    <property type="entry name" value="Zw10_N"/>
    <property type="match status" value="1"/>
</dbReference>
<dbReference type="Pfam" id="PF20665">
    <property type="entry name" value="Zw10_middle"/>
    <property type="match status" value="1"/>
</dbReference>
<keyword evidence="9" id="KW-0131">Cell cycle</keyword>
<keyword evidence="8" id="KW-0995">Kinetochore</keyword>
<dbReference type="PANTHER" id="PTHR12205">
    <property type="entry name" value="CENTROMERE/KINETOCHORE PROTEIN ZW10"/>
    <property type="match status" value="1"/>
</dbReference>
<evidence type="ECO:0000259" key="12">
    <source>
        <dbReference type="Pfam" id="PF20665"/>
    </source>
</evidence>
<keyword evidence="6" id="KW-0132">Cell division</keyword>
<feature type="domain" description="ZW10 C-terminal helical" evidence="14">
    <location>
        <begin position="571"/>
        <end position="692"/>
    </location>
</feature>
<evidence type="ECO:0000256" key="4">
    <source>
        <dbReference type="ARBA" id="ARBA00022454"/>
    </source>
</evidence>
<evidence type="ECO:0000313" key="16">
    <source>
        <dbReference type="Proteomes" id="UP000752696"/>
    </source>
</evidence>
<evidence type="ECO:0000259" key="14">
    <source>
        <dbReference type="Pfam" id="PF22766"/>
    </source>
</evidence>
<evidence type="ECO:0000259" key="13">
    <source>
        <dbReference type="Pfam" id="PF20666"/>
    </source>
</evidence>
<evidence type="ECO:0000256" key="1">
    <source>
        <dbReference type="ARBA" id="ARBA00004496"/>
    </source>
</evidence>
<dbReference type="EMBL" id="CAJDYZ010003651">
    <property type="protein sequence ID" value="CAD1470313.1"/>
    <property type="molecule type" value="Genomic_DNA"/>
</dbReference>
<dbReference type="InterPro" id="IPR046362">
    <property type="entry name" value="Zw10/DSL1_C_sf"/>
</dbReference>
<dbReference type="Pfam" id="PF20666">
    <property type="entry name" value="ZW10_C"/>
    <property type="match status" value="1"/>
</dbReference>
<dbReference type="InterPro" id="IPR048343">
    <property type="entry name" value="ZW10_C"/>
</dbReference>
<gene>
    <name evidence="15" type="ORF">MHI_LOCUS183810</name>
</gene>
<evidence type="ECO:0000256" key="2">
    <source>
        <dbReference type="ARBA" id="ARBA00004629"/>
    </source>
</evidence>
<dbReference type="GO" id="GO:0005634">
    <property type="term" value="C:nucleus"/>
    <property type="evidence" value="ECO:0007669"/>
    <property type="project" value="InterPro"/>
</dbReference>
<reference evidence="15" key="1">
    <citation type="submission" date="2020-07" db="EMBL/GenBank/DDBJ databases">
        <authorList>
            <person name="Nazaruddin N."/>
        </authorList>
    </citation>
    <scope>NUCLEOTIDE SEQUENCE</scope>
</reference>
<dbReference type="OrthoDB" id="534815at2759"/>
<dbReference type="PANTHER" id="PTHR12205:SF0">
    <property type="entry name" value="CENTROMERE_KINETOCHORE PROTEIN ZW10 HOMOLOG"/>
    <property type="match status" value="1"/>
</dbReference>
<keyword evidence="4" id="KW-0158">Chromosome</keyword>
<evidence type="ECO:0000313" key="15">
    <source>
        <dbReference type="EMBL" id="CAD1470313.1"/>
    </source>
</evidence>
<feature type="domain" description="Centromere/kinetochore protein zw10 C-terminal" evidence="13">
    <location>
        <begin position="419"/>
        <end position="546"/>
    </location>
</feature>
<keyword evidence="10" id="KW-0137">Centromere</keyword>
<evidence type="ECO:0000256" key="3">
    <source>
        <dbReference type="ARBA" id="ARBA00006245"/>
    </source>
</evidence>
<keyword evidence="16" id="KW-1185">Reference proteome</keyword>
<dbReference type="Pfam" id="PF22766">
    <property type="entry name" value="ZW10_C2"/>
    <property type="match status" value="1"/>
</dbReference>
<evidence type="ECO:0000256" key="6">
    <source>
        <dbReference type="ARBA" id="ARBA00022618"/>
    </source>
</evidence>
<comment type="similarity">
    <text evidence="3">Belongs to the ZW10 family.</text>
</comment>
<evidence type="ECO:0000256" key="9">
    <source>
        <dbReference type="ARBA" id="ARBA00023306"/>
    </source>
</evidence>
<feature type="non-terminal residue" evidence="15">
    <location>
        <position position="1"/>
    </location>
</feature>
<dbReference type="GO" id="GO:1990423">
    <property type="term" value="C:RZZ complex"/>
    <property type="evidence" value="ECO:0007669"/>
    <property type="project" value="TreeGrafter"/>
</dbReference>
<keyword evidence="7" id="KW-0498">Mitosis</keyword>
<dbReference type="InterPro" id="IPR055148">
    <property type="entry name" value="ZW10_C_2"/>
</dbReference>
<proteinExistence type="inferred from homology"/>
<sequence length="737" mass="85534">KLEKINLHEKISEIQKEITRLKYDVKDFMNDNYVEFTSKLVKDQHLVLKGEKLLEEMNALQKRIDDQVKIELSGSTKELKTLSQALKESNIMLQLSNQLLTLHECIKSVENSQEEKRYVNAAETLCRMQSILYNSETDLHDLDIYTAIEEEYLNLYTSFLTETSSLLHERICWTGIDDESAKTITLTVKDEMDDTQNLIQSLHCIDNLSSHFHRFSTILMDHIIGPIINDDCSVYVVDEKVFTVEVLNKRKPPGYKSVLYNLELLFKFLHQHFQFTVHDNETFLKAIQPHLLERLSTSLKNDCISRITPTSSVDLKNFAPIVQAINDFQYFLVKIGFITSDQLFLSEYTMNIDKLFIKKICQDLLAKARTIMKKDLHDCIIYEPQASLFGDITEPHEFQEDTYDFNELKADKKLSENTFQLPKCQISTSAKEMLNLARHILEEACNSSDSCTVQLFYTCRNIFEMYAGLVPEHHRILLETVPHQVAMFHNNCMYLAHHLLTLGHEYRDKLPESLHNLNLTFADQVLVLRDVGSSCLLEHMKYQNDIIVGILSHSDLSALGQTSELHPNTERAMRQCIRQLELLKTVWMDVLPMNIYCRAVGCIMNSMVEDLIIKVISVEDIPADVATELVTLFNMIVKRAPQIFPDNQKIHQHVRKWEKFLELIQVLGASLKEIEMRWDNGKGTLAREFTASQKSRQEQAGWRSSESKSFNRYAIPHHLQQWQTLLPQFPYLSLQYP</sequence>
<accession>A0A6V7GYE8</accession>
<comment type="caution">
    <text evidence="15">The sequence shown here is derived from an EMBL/GenBank/DDBJ whole genome shotgun (WGS) entry which is preliminary data.</text>
</comment>
<comment type="subcellular location">
    <subcellularLocation>
        <location evidence="2">Chromosome</location>
        <location evidence="2">Centromere</location>
        <location evidence="2">Kinetochore</location>
    </subcellularLocation>
    <subcellularLocation>
        <location evidence="1">Cytoplasm</location>
    </subcellularLocation>
</comment>
<organism evidence="15 16">
    <name type="scientific">Heterotrigona itama</name>
    <dbReference type="NCBI Taxonomy" id="395501"/>
    <lineage>
        <taxon>Eukaryota</taxon>
        <taxon>Metazoa</taxon>
        <taxon>Ecdysozoa</taxon>
        <taxon>Arthropoda</taxon>
        <taxon>Hexapoda</taxon>
        <taxon>Insecta</taxon>
        <taxon>Pterygota</taxon>
        <taxon>Neoptera</taxon>
        <taxon>Endopterygota</taxon>
        <taxon>Hymenoptera</taxon>
        <taxon>Apocrita</taxon>
        <taxon>Aculeata</taxon>
        <taxon>Apoidea</taxon>
        <taxon>Anthophila</taxon>
        <taxon>Apidae</taxon>
        <taxon>Heterotrigona</taxon>
    </lineage>
</organism>
<dbReference type="GO" id="GO:0005737">
    <property type="term" value="C:cytoplasm"/>
    <property type="evidence" value="ECO:0007669"/>
    <property type="project" value="UniProtKB-SubCell"/>
</dbReference>